<comment type="caution">
    <text evidence="1">The sequence shown here is derived from an EMBL/GenBank/DDBJ whole genome shotgun (WGS) entry which is preliminary data.</text>
</comment>
<dbReference type="Proteomes" id="UP000526602">
    <property type="component" value="Unassembled WGS sequence"/>
</dbReference>
<evidence type="ECO:0000313" key="2">
    <source>
        <dbReference type="Proteomes" id="UP000526602"/>
    </source>
</evidence>
<name>A0A7K8GKF3_ORTSP</name>
<proteinExistence type="predicted"/>
<evidence type="ECO:0000313" key="1">
    <source>
        <dbReference type="EMBL" id="NXC03970.1"/>
    </source>
</evidence>
<accession>A0A7K8GKF3</accession>
<sequence>QLEKEIELSKSGRNLFVDLGERISKELNVTNCWVCGGPVMTEEWPWKGNSLGPIELLKWNRTNIRGVNQPEEWVLNSTVIGEECLWHTG</sequence>
<feature type="non-terminal residue" evidence="1">
    <location>
        <position position="89"/>
    </location>
</feature>
<protein>
    <submittedName>
        <fullName evidence="1">ENR1 protein</fullName>
    </submittedName>
</protein>
<dbReference type="AlphaFoldDB" id="A0A7K8GKF3"/>
<dbReference type="EMBL" id="VZTJ01002953">
    <property type="protein sequence ID" value="NXC03970.1"/>
    <property type="molecule type" value="Genomic_DNA"/>
</dbReference>
<feature type="non-terminal residue" evidence="1">
    <location>
        <position position="1"/>
    </location>
</feature>
<keyword evidence="2" id="KW-1185">Reference proteome</keyword>
<reference evidence="1 2" key="1">
    <citation type="submission" date="2019-09" db="EMBL/GenBank/DDBJ databases">
        <title>Bird 10,000 Genomes (B10K) Project - Family phase.</title>
        <authorList>
            <person name="Zhang G."/>
        </authorList>
    </citation>
    <scope>NUCLEOTIDE SEQUENCE [LARGE SCALE GENOMIC DNA]</scope>
    <source>
        <strain evidence="1">B10K-DU-029-32</strain>
        <tissue evidence="1">Liver or heart</tissue>
    </source>
</reference>
<gene>
    <name evidence="1" type="primary">Erv31_1</name>
    <name evidence="1" type="ORF">ORTSPA_R15317</name>
</gene>
<organism evidence="1 2">
    <name type="scientific">Orthonyx spaldingii</name>
    <name type="common">Chowchilla</name>
    <dbReference type="NCBI Taxonomy" id="38397"/>
    <lineage>
        <taxon>Eukaryota</taxon>
        <taxon>Metazoa</taxon>
        <taxon>Chordata</taxon>
        <taxon>Craniata</taxon>
        <taxon>Vertebrata</taxon>
        <taxon>Euteleostomi</taxon>
        <taxon>Archelosauria</taxon>
        <taxon>Archosauria</taxon>
        <taxon>Dinosauria</taxon>
        <taxon>Saurischia</taxon>
        <taxon>Theropoda</taxon>
        <taxon>Coelurosauria</taxon>
        <taxon>Aves</taxon>
        <taxon>Neognathae</taxon>
        <taxon>Neoaves</taxon>
        <taxon>Telluraves</taxon>
        <taxon>Australaves</taxon>
        <taxon>Passeriformes</taxon>
        <taxon>Corvoidea</taxon>
        <taxon>Orthonychidae</taxon>
        <taxon>Orthonyx</taxon>
    </lineage>
</organism>